<sequence length="271" mass="29156">MKPVAFAYHRPRTLQEALERLHSEPDCKVLAGGQSLVPLMNFRLSRPGALVDINDVEGLDRVETTDAGIRIGALVRHQVLSDHPLIREVHPVLAEAASHVGHWAIRNRGTLGGSLAHADPAAELPAAMVALDATFELASVHGVREVPARSFFLGYLMTDLQPDELLVAVHVPRSEGRAFGFAEFARRRGDFALAGAFAEVSEGGAGAVTWFGVSGGPERCELTFPEDAAAREAAFTALVEAFDPGEDAPYRRHLAVLAAERAYQQAVGRRG</sequence>
<dbReference type="RefSeq" id="WP_074949892.1">
    <property type="nucleotide sequence ID" value="NZ_FPBV01000003.1"/>
</dbReference>
<keyword evidence="2" id="KW-0274">FAD</keyword>
<evidence type="ECO:0000256" key="2">
    <source>
        <dbReference type="ARBA" id="ARBA00022827"/>
    </source>
</evidence>
<dbReference type="InterPro" id="IPR016166">
    <property type="entry name" value="FAD-bd_PCMH"/>
</dbReference>
<organism evidence="5 6">
    <name type="scientific">Alicyclobacillus macrosporangiidus</name>
    <dbReference type="NCBI Taxonomy" id="392015"/>
    <lineage>
        <taxon>Bacteria</taxon>
        <taxon>Bacillati</taxon>
        <taxon>Bacillota</taxon>
        <taxon>Bacilli</taxon>
        <taxon>Bacillales</taxon>
        <taxon>Alicyclobacillaceae</taxon>
        <taxon>Alicyclobacillus</taxon>
    </lineage>
</organism>
<evidence type="ECO:0000256" key="1">
    <source>
        <dbReference type="ARBA" id="ARBA00022630"/>
    </source>
</evidence>
<keyword evidence="6" id="KW-1185">Reference proteome</keyword>
<dbReference type="Gene3D" id="3.30.43.10">
    <property type="entry name" value="Uridine Diphospho-n-acetylenolpyruvylglucosamine Reductase, domain 2"/>
    <property type="match status" value="1"/>
</dbReference>
<dbReference type="GO" id="GO:0016491">
    <property type="term" value="F:oxidoreductase activity"/>
    <property type="evidence" value="ECO:0007669"/>
    <property type="project" value="UniProtKB-KW"/>
</dbReference>
<feature type="domain" description="FAD-binding PCMH-type" evidence="4">
    <location>
        <begin position="1"/>
        <end position="176"/>
    </location>
</feature>
<accession>A0A1I7GUU5</accession>
<dbReference type="InterPro" id="IPR036318">
    <property type="entry name" value="FAD-bd_PCMH-like_sf"/>
</dbReference>
<dbReference type="SUPFAM" id="SSF55447">
    <property type="entry name" value="CO dehydrogenase flavoprotein C-terminal domain-like"/>
    <property type="match status" value="1"/>
</dbReference>
<dbReference type="Gene3D" id="3.30.465.10">
    <property type="match status" value="1"/>
</dbReference>
<dbReference type="InterPro" id="IPR005107">
    <property type="entry name" value="CO_DH_flav_C"/>
</dbReference>
<dbReference type="PROSITE" id="PS51387">
    <property type="entry name" value="FAD_PCMH"/>
    <property type="match status" value="1"/>
</dbReference>
<dbReference type="InterPro" id="IPR051312">
    <property type="entry name" value="Diverse_Substr_Oxidored"/>
</dbReference>
<proteinExistence type="predicted"/>
<gene>
    <name evidence="5" type="ORF">SAMN05421543_10378</name>
</gene>
<dbReference type="AlphaFoldDB" id="A0A1I7GUU5"/>
<evidence type="ECO:0000313" key="6">
    <source>
        <dbReference type="Proteomes" id="UP000183508"/>
    </source>
</evidence>
<dbReference type="GO" id="GO:0071949">
    <property type="term" value="F:FAD binding"/>
    <property type="evidence" value="ECO:0007669"/>
    <property type="project" value="InterPro"/>
</dbReference>
<dbReference type="InterPro" id="IPR016169">
    <property type="entry name" value="FAD-bd_PCMH_sub2"/>
</dbReference>
<dbReference type="Pfam" id="PF00941">
    <property type="entry name" value="FAD_binding_5"/>
    <property type="match status" value="1"/>
</dbReference>
<dbReference type="PANTHER" id="PTHR42659:SF2">
    <property type="entry name" value="XANTHINE DEHYDROGENASE SUBUNIT C-RELATED"/>
    <property type="match status" value="1"/>
</dbReference>
<keyword evidence="1" id="KW-0285">Flavoprotein</keyword>
<dbReference type="SMART" id="SM01092">
    <property type="entry name" value="CO_deh_flav_C"/>
    <property type="match status" value="1"/>
</dbReference>
<dbReference type="InterPro" id="IPR016167">
    <property type="entry name" value="FAD-bd_PCMH_sub1"/>
</dbReference>
<dbReference type="SUPFAM" id="SSF56176">
    <property type="entry name" value="FAD-binding/transporter-associated domain-like"/>
    <property type="match status" value="1"/>
</dbReference>
<evidence type="ECO:0000259" key="4">
    <source>
        <dbReference type="PROSITE" id="PS51387"/>
    </source>
</evidence>
<evidence type="ECO:0000313" key="5">
    <source>
        <dbReference type="EMBL" id="SFU52213.1"/>
    </source>
</evidence>
<dbReference type="OrthoDB" id="9774454at2"/>
<protein>
    <submittedName>
        <fullName evidence="5">Carbon-monoxide dehydrogenase medium subunit</fullName>
    </submittedName>
</protein>
<dbReference type="EMBL" id="FPBV01000003">
    <property type="protein sequence ID" value="SFU52213.1"/>
    <property type="molecule type" value="Genomic_DNA"/>
</dbReference>
<dbReference type="InterPro" id="IPR002346">
    <property type="entry name" value="Mopterin_DH_FAD-bd"/>
</dbReference>
<dbReference type="STRING" id="392015.SAMN05421543_10378"/>
<keyword evidence="3" id="KW-0560">Oxidoreductase</keyword>
<dbReference type="FunFam" id="3.30.465.10:FF:000017">
    <property type="entry name" value="Xanthine dehydrogenase, FAD binding subunit"/>
    <property type="match status" value="1"/>
</dbReference>
<dbReference type="eggNOG" id="COG1319">
    <property type="taxonomic scope" value="Bacteria"/>
</dbReference>
<dbReference type="PANTHER" id="PTHR42659">
    <property type="entry name" value="XANTHINE DEHYDROGENASE SUBUNIT C-RELATED"/>
    <property type="match status" value="1"/>
</dbReference>
<name>A0A1I7GUU5_9BACL</name>
<reference evidence="6" key="1">
    <citation type="submission" date="2016-10" db="EMBL/GenBank/DDBJ databases">
        <authorList>
            <person name="Varghese N."/>
        </authorList>
    </citation>
    <scope>NUCLEOTIDE SEQUENCE [LARGE SCALE GENOMIC DNA]</scope>
    <source>
        <strain evidence="6">DSM 17980</strain>
    </source>
</reference>
<evidence type="ECO:0000256" key="3">
    <source>
        <dbReference type="ARBA" id="ARBA00023002"/>
    </source>
</evidence>
<dbReference type="Proteomes" id="UP000183508">
    <property type="component" value="Unassembled WGS sequence"/>
</dbReference>
<dbReference type="InterPro" id="IPR036683">
    <property type="entry name" value="CO_DH_flav_C_dom_sf"/>
</dbReference>